<dbReference type="Proteomes" id="UP000566819">
    <property type="component" value="Unassembled WGS sequence"/>
</dbReference>
<comment type="caution">
    <text evidence="1">The sequence shown here is derived from an EMBL/GenBank/DDBJ whole genome shotgun (WGS) entry which is preliminary data.</text>
</comment>
<protein>
    <submittedName>
        <fullName evidence="1">Uncharacterized protein</fullName>
    </submittedName>
</protein>
<sequence length="199" mass="22194">MDPFSATVSVAGLVSLAIQLVDTIQQIKEFLRNVSEAPKEPDRLIDLLDQLEGILENKYLMTKQKQLDIELKTEIAMSTVLGNSYLAKSAKRGHLTPSIRGIIIGKKSEGAYAAQIARDLNLDIGTVKYTIAKTSLRHENHSIKPAARGKSYTDADERHLLRYVRLHPKDTYAQVIKACGLDCKTITVKKILKRHSITN</sequence>
<dbReference type="AlphaFoldDB" id="A0A8H4RQI4"/>
<gene>
    <name evidence="1" type="ORF">G7Y89_g4933</name>
</gene>
<proteinExistence type="predicted"/>
<name>A0A8H4RQI4_9HELO</name>
<evidence type="ECO:0000313" key="1">
    <source>
        <dbReference type="EMBL" id="KAF4633186.1"/>
    </source>
</evidence>
<organism evidence="1 2">
    <name type="scientific">Cudoniella acicularis</name>
    <dbReference type="NCBI Taxonomy" id="354080"/>
    <lineage>
        <taxon>Eukaryota</taxon>
        <taxon>Fungi</taxon>
        <taxon>Dikarya</taxon>
        <taxon>Ascomycota</taxon>
        <taxon>Pezizomycotina</taxon>
        <taxon>Leotiomycetes</taxon>
        <taxon>Helotiales</taxon>
        <taxon>Tricladiaceae</taxon>
        <taxon>Cudoniella</taxon>
    </lineage>
</organism>
<evidence type="ECO:0000313" key="2">
    <source>
        <dbReference type="Proteomes" id="UP000566819"/>
    </source>
</evidence>
<accession>A0A8H4RQI4</accession>
<dbReference type="OrthoDB" id="3548492at2759"/>
<keyword evidence="2" id="KW-1185">Reference proteome</keyword>
<reference evidence="1 2" key="1">
    <citation type="submission" date="2020-03" db="EMBL/GenBank/DDBJ databases">
        <title>Draft Genome Sequence of Cudoniella acicularis.</title>
        <authorList>
            <person name="Buettner E."/>
            <person name="Kellner H."/>
        </authorList>
    </citation>
    <scope>NUCLEOTIDE SEQUENCE [LARGE SCALE GENOMIC DNA]</scope>
    <source>
        <strain evidence="1 2">DSM 108380</strain>
    </source>
</reference>
<dbReference type="EMBL" id="JAAMPI010000281">
    <property type="protein sequence ID" value="KAF4633186.1"/>
    <property type="molecule type" value="Genomic_DNA"/>
</dbReference>